<name>A0A3G9IHG1_9ACTN</name>
<proteinExistence type="predicted"/>
<organism evidence="2 3">
    <name type="scientific">Nocardioides baekrokdamisoli</name>
    <dbReference type="NCBI Taxonomy" id="1804624"/>
    <lineage>
        <taxon>Bacteria</taxon>
        <taxon>Bacillati</taxon>
        <taxon>Actinomycetota</taxon>
        <taxon>Actinomycetes</taxon>
        <taxon>Propionibacteriales</taxon>
        <taxon>Nocardioidaceae</taxon>
        <taxon>Nocardioides</taxon>
    </lineage>
</organism>
<dbReference type="EMBL" id="AP019307">
    <property type="protein sequence ID" value="BBH18467.1"/>
    <property type="molecule type" value="Genomic_DNA"/>
</dbReference>
<dbReference type="AlphaFoldDB" id="A0A3G9IHG1"/>
<gene>
    <name evidence="2" type="ORF">Back2_27540</name>
</gene>
<evidence type="ECO:0000259" key="1">
    <source>
        <dbReference type="Pfam" id="PF21746"/>
    </source>
</evidence>
<evidence type="ECO:0000313" key="3">
    <source>
        <dbReference type="Proteomes" id="UP000271573"/>
    </source>
</evidence>
<keyword evidence="3" id="KW-1185">Reference proteome</keyword>
<accession>A0A3G9IHG1</accession>
<evidence type="ECO:0000313" key="2">
    <source>
        <dbReference type="EMBL" id="BBH18467.1"/>
    </source>
</evidence>
<sequence length="139" mass="14846">MEVVDVLGAVTRWRSRRTWADDWLIESRSESTGPAGTFIDEMTRTAEPGVVEVLAVLAAAAAAVPEELDWVGAGPLEDLLSHRGHGASVINEVEQTAARVPALKAALASVWVSEGVETDVRHRLVALGARDLSVQGETH</sequence>
<reference evidence="2 3" key="1">
    <citation type="submission" date="2018-11" db="EMBL/GenBank/DDBJ databases">
        <title>Complete genome sequence of Nocardioides baekrokdamisoli strain KCTC 39748.</title>
        <authorList>
            <person name="Kang S.W."/>
            <person name="Lee K.C."/>
            <person name="Kim K.K."/>
            <person name="Kim J.S."/>
            <person name="Kim D.S."/>
            <person name="Ko S.H."/>
            <person name="Yang S.H."/>
            <person name="Shin Y.K."/>
            <person name="Lee J.S."/>
        </authorList>
    </citation>
    <scope>NUCLEOTIDE SEQUENCE [LARGE SCALE GENOMIC DNA]</scope>
    <source>
        <strain evidence="2 3">KCTC 39748</strain>
    </source>
</reference>
<dbReference type="InterPro" id="IPR049221">
    <property type="entry name" value="DUF6869"/>
</dbReference>
<dbReference type="Proteomes" id="UP000271573">
    <property type="component" value="Chromosome"/>
</dbReference>
<dbReference type="Pfam" id="PF21746">
    <property type="entry name" value="DUF6869"/>
    <property type="match status" value="1"/>
</dbReference>
<protein>
    <recommendedName>
        <fullName evidence="1">DUF6869 domain-containing protein</fullName>
    </recommendedName>
</protein>
<feature type="domain" description="DUF6869" evidence="1">
    <location>
        <begin position="45"/>
        <end position="127"/>
    </location>
</feature>
<dbReference type="KEGG" id="nbe:Back2_27540"/>